<dbReference type="GO" id="GO:2001224">
    <property type="term" value="P:positive regulation of neuron migration"/>
    <property type="evidence" value="ECO:0007669"/>
    <property type="project" value="TreeGrafter"/>
</dbReference>
<dbReference type="GO" id="GO:0005886">
    <property type="term" value="C:plasma membrane"/>
    <property type="evidence" value="ECO:0007669"/>
    <property type="project" value="TreeGrafter"/>
</dbReference>
<keyword evidence="2" id="KW-0472">Membrane</keyword>
<evidence type="ECO:0000256" key="2">
    <source>
        <dbReference type="ARBA" id="ARBA00023136"/>
    </source>
</evidence>
<evidence type="ECO:0000256" key="5">
    <source>
        <dbReference type="PROSITE-ProRule" id="PRU00352"/>
    </source>
</evidence>
<reference evidence="7" key="2">
    <citation type="submission" date="2025-09" db="UniProtKB">
        <authorList>
            <consortium name="Ensembl"/>
        </authorList>
    </citation>
    <scope>IDENTIFICATION</scope>
</reference>
<protein>
    <recommendedName>
        <fullName evidence="6">Sema domain-containing protein</fullName>
    </recommendedName>
</protein>
<keyword evidence="8" id="KW-1185">Reference proteome</keyword>
<dbReference type="AlphaFoldDB" id="A0A8D0E5P1"/>
<dbReference type="Ensembl" id="ENSSMRT00000030972.1">
    <property type="protein sequence ID" value="ENSSMRP00000026494.1"/>
    <property type="gene ID" value="ENSSMRG00000020472.1"/>
</dbReference>
<comment type="subcellular location">
    <subcellularLocation>
        <location evidence="1">Membrane</location>
    </subcellularLocation>
</comment>
<sequence>SRLLISWHYIFGLCKHRTGLYAVRLKKWPLPLNDKELHLGRFHIVIKALPGSPLGNKKVSPPTNSWHVYPQGVSTSIPLLLPFQDKCANYIKVLIKRDDDTLFVCGTNAFNPTCRNYKVYSLEPEGDTISGKGICPYNPMDANVALFSGNELYSATTSDLMGIDPVIYRSLGNNPNLRTVKHDSRWLKDPRFIHAVDYGNYIYFFFQEVSVEYQSVEKVILPRIGRVCKNDMGGNMAVLDKHWTSFLKTRLICAVHEDSSFHFNIIQSVSHVLHINGHDLILALLTTPKNSIPGSAICAFDLVDINQAFSRPFKEQKSSTSVWTIVPDDEVPTPRPGSCAGYGSLEKYSSSTEFPKEYLQFMRTHVLVAEPGEPNTKHPWFLWTTDRDFLVALAVDNAAGPKEDHTVVYAVSENGILLKLLAQEHGKGFTENGIFLEEMNISELENDKRIVALQVDKPSGSLYVAFSDCVIRVPLGSCERHSSCKKACIASRDPYCGWVNGLCTYLSPGTT</sequence>
<dbReference type="GO" id="GO:0007411">
    <property type="term" value="P:axon guidance"/>
    <property type="evidence" value="ECO:0007669"/>
    <property type="project" value="TreeGrafter"/>
</dbReference>
<dbReference type="Proteomes" id="UP000694421">
    <property type="component" value="Unplaced"/>
</dbReference>
<evidence type="ECO:0000259" key="6">
    <source>
        <dbReference type="PROSITE" id="PS51004"/>
    </source>
</evidence>
<dbReference type="SUPFAM" id="SSF101912">
    <property type="entry name" value="Sema domain"/>
    <property type="match status" value="1"/>
</dbReference>
<dbReference type="InterPro" id="IPR036352">
    <property type="entry name" value="Semap_dom_sf"/>
</dbReference>
<accession>A0A8D0E5P1</accession>
<dbReference type="GeneTree" id="ENSGT00940000156565"/>
<evidence type="ECO:0000256" key="3">
    <source>
        <dbReference type="ARBA" id="ARBA00023157"/>
    </source>
</evidence>
<dbReference type="GO" id="GO:0045499">
    <property type="term" value="F:chemorepellent activity"/>
    <property type="evidence" value="ECO:0007669"/>
    <property type="project" value="TreeGrafter"/>
</dbReference>
<proteinExistence type="predicted"/>
<organism evidence="7 8">
    <name type="scientific">Salvator merianae</name>
    <name type="common">Argentine black and white tegu</name>
    <name type="synonym">Tupinambis merianae</name>
    <dbReference type="NCBI Taxonomy" id="96440"/>
    <lineage>
        <taxon>Eukaryota</taxon>
        <taxon>Metazoa</taxon>
        <taxon>Chordata</taxon>
        <taxon>Craniata</taxon>
        <taxon>Vertebrata</taxon>
        <taxon>Euteleostomi</taxon>
        <taxon>Lepidosauria</taxon>
        <taxon>Squamata</taxon>
        <taxon>Bifurcata</taxon>
        <taxon>Unidentata</taxon>
        <taxon>Episquamata</taxon>
        <taxon>Laterata</taxon>
        <taxon>Teiioidea</taxon>
        <taxon>Teiidae</taxon>
        <taxon>Salvator</taxon>
    </lineage>
</organism>
<dbReference type="Gene3D" id="2.130.10.10">
    <property type="entry name" value="YVTN repeat-like/Quinoprotein amine dehydrogenase"/>
    <property type="match status" value="1"/>
</dbReference>
<name>A0A8D0E5P1_SALMN</name>
<comment type="caution">
    <text evidence="5">Lacks conserved residue(s) required for the propagation of feature annotation.</text>
</comment>
<feature type="domain" description="Sema" evidence="6">
    <location>
        <begin position="1"/>
        <end position="475"/>
    </location>
</feature>
<dbReference type="InterPro" id="IPR015943">
    <property type="entry name" value="WD40/YVTN_repeat-like_dom_sf"/>
</dbReference>
<dbReference type="PANTHER" id="PTHR11036">
    <property type="entry name" value="SEMAPHORIN"/>
    <property type="match status" value="1"/>
</dbReference>
<dbReference type="InterPro" id="IPR002165">
    <property type="entry name" value="Plexin_repeat"/>
</dbReference>
<dbReference type="SUPFAM" id="SSF103575">
    <property type="entry name" value="Plexin repeat"/>
    <property type="match status" value="1"/>
</dbReference>
<evidence type="ECO:0000313" key="8">
    <source>
        <dbReference type="Proteomes" id="UP000694421"/>
    </source>
</evidence>
<keyword evidence="3" id="KW-1015">Disulfide bond</keyword>
<evidence type="ECO:0000313" key="7">
    <source>
        <dbReference type="Ensembl" id="ENSSMRP00000026494.1"/>
    </source>
</evidence>
<dbReference type="GO" id="GO:0030215">
    <property type="term" value="F:semaphorin receptor binding"/>
    <property type="evidence" value="ECO:0007669"/>
    <property type="project" value="InterPro"/>
</dbReference>
<reference evidence="7" key="1">
    <citation type="submission" date="2025-08" db="UniProtKB">
        <authorList>
            <consortium name="Ensembl"/>
        </authorList>
    </citation>
    <scope>IDENTIFICATION</scope>
</reference>
<dbReference type="Pfam" id="PF01403">
    <property type="entry name" value="Sema"/>
    <property type="match status" value="1"/>
</dbReference>
<dbReference type="Gene3D" id="3.30.1680.10">
    <property type="entry name" value="ligand-binding face of the semaphorins, domain 2"/>
    <property type="match status" value="1"/>
</dbReference>
<keyword evidence="4" id="KW-0325">Glycoprotein</keyword>
<dbReference type="InterPro" id="IPR027231">
    <property type="entry name" value="Semaphorin"/>
</dbReference>
<dbReference type="GO" id="GO:0071526">
    <property type="term" value="P:semaphorin-plexin signaling pathway"/>
    <property type="evidence" value="ECO:0007669"/>
    <property type="project" value="TreeGrafter"/>
</dbReference>
<dbReference type="Pfam" id="PF01437">
    <property type="entry name" value="PSI"/>
    <property type="match status" value="1"/>
</dbReference>
<dbReference type="PROSITE" id="PS51004">
    <property type="entry name" value="SEMA"/>
    <property type="match status" value="1"/>
</dbReference>
<dbReference type="InterPro" id="IPR001627">
    <property type="entry name" value="Semap_dom"/>
</dbReference>
<evidence type="ECO:0000256" key="1">
    <source>
        <dbReference type="ARBA" id="ARBA00004370"/>
    </source>
</evidence>
<dbReference type="SMART" id="SM00630">
    <property type="entry name" value="Sema"/>
    <property type="match status" value="1"/>
</dbReference>
<dbReference type="PANTHER" id="PTHR11036:SF12">
    <property type="entry name" value="SEMAPHORIN-6A"/>
    <property type="match status" value="1"/>
</dbReference>
<dbReference type="GO" id="GO:0001755">
    <property type="term" value="P:neural crest cell migration"/>
    <property type="evidence" value="ECO:0007669"/>
    <property type="project" value="TreeGrafter"/>
</dbReference>
<evidence type="ECO:0000256" key="4">
    <source>
        <dbReference type="ARBA" id="ARBA00023180"/>
    </source>
</evidence>